<proteinExistence type="predicted"/>
<feature type="compositionally biased region" description="Acidic residues" evidence="1">
    <location>
        <begin position="130"/>
        <end position="140"/>
    </location>
</feature>
<evidence type="ECO:0000256" key="1">
    <source>
        <dbReference type="SAM" id="MobiDB-lite"/>
    </source>
</evidence>
<reference evidence="2" key="1">
    <citation type="journal article" date="2020" name="bioRxiv">
        <title>Whole genome comparisons of ergot fungi reveals the divergence and evolution of species within the genus Claviceps are the result of varying mechanisms driving genome evolution and host range expansion.</title>
        <authorList>
            <person name="Wyka S.A."/>
            <person name="Mondo S.J."/>
            <person name="Liu M."/>
            <person name="Dettman J."/>
            <person name="Nalam V."/>
            <person name="Broders K.D."/>
        </authorList>
    </citation>
    <scope>NUCLEOTIDE SEQUENCE</scope>
    <source>
        <strain evidence="2">CCC 489</strain>
    </source>
</reference>
<feature type="region of interest" description="Disordered" evidence="1">
    <location>
        <begin position="12"/>
        <end position="34"/>
    </location>
</feature>
<comment type="caution">
    <text evidence="2">The sequence shown here is derived from an EMBL/GenBank/DDBJ whole genome shotgun (WGS) entry which is preliminary data.</text>
</comment>
<sequence>MATSLKSLFSSALGGGGGSGSGSGSSSSSKAATWSELFRKTDPATDGPDCLRDCDSCTVRYPRGFKIDEADVLFGQVQGWSTHVVVGTGKTDWTRDVADEKGSVMEAIARADAPANGRLMVSASDMPTGDAEEAEEDEEDEARRGGY</sequence>
<feature type="compositionally biased region" description="Gly residues" evidence="1">
    <location>
        <begin position="13"/>
        <end position="23"/>
    </location>
</feature>
<dbReference type="OrthoDB" id="10253744at2759"/>
<protein>
    <submittedName>
        <fullName evidence="2">Uncharacterized protein</fullName>
    </submittedName>
</protein>
<dbReference type="Proteomes" id="UP000811619">
    <property type="component" value="Unassembled WGS sequence"/>
</dbReference>
<keyword evidence="3" id="KW-1185">Reference proteome</keyword>
<feature type="non-terminal residue" evidence="2">
    <location>
        <position position="147"/>
    </location>
</feature>
<evidence type="ECO:0000313" key="2">
    <source>
        <dbReference type="EMBL" id="KAG5912655.1"/>
    </source>
</evidence>
<name>A0A8K0NEC6_9HYPO</name>
<dbReference type="EMBL" id="SRPY01001682">
    <property type="protein sequence ID" value="KAG5912655.1"/>
    <property type="molecule type" value="Genomic_DNA"/>
</dbReference>
<gene>
    <name evidence="2" type="ORF">E4U42_002041</name>
</gene>
<feature type="region of interest" description="Disordered" evidence="1">
    <location>
        <begin position="120"/>
        <end position="147"/>
    </location>
</feature>
<dbReference type="AlphaFoldDB" id="A0A8K0NEC6"/>
<accession>A0A8K0NEC6</accession>
<evidence type="ECO:0000313" key="3">
    <source>
        <dbReference type="Proteomes" id="UP000811619"/>
    </source>
</evidence>
<organism evidence="2 3">
    <name type="scientific">Claviceps africana</name>
    <dbReference type="NCBI Taxonomy" id="83212"/>
    <lineage>
        <taxon>Eukaryota</taxon>
        <taxon>Fungi</taxon>
        <taxon>Dikarya</taxon>
        <taxon>Ascomycota</taxon>
        <taxon>Pezizomycotina</taxon>
        <taxon>Sordariomycetes</taxon>
        <taxon>Hypocreomycetidae</taxon>
        <taxon>Hypocreales</taxon>
        <taxon>Clavicipitaceae</taxon>
        <taxon>Claviceps</taxon>
    </lineage>
</organism>